<dbReference type="OrthoDB" id="3255824at2759"/>
<name>A0A060S536_PYCCI</name>
<proteinExistence type="predicted"/>
<comment type="caution">
    <text evidence="1">The sequence shown here is derived from an EMBL/GenBank/DDBJ whole genome shotgun (WGS) entry which is preliminary data.</text>
</comment>
<evidence type="ECO:0000313" key="2">
    <source>
        <dbReference type="Proteomes" id="UP000029665"/>
    </source>
</evidence>
<gene>
    <name evidence="1" type="ORF">BN946_scf185042.g183</name>
</gene>
<evidence type="ECO:0000313" key="1">
    <source>
        <dbReference type="EMBL" id="CDO69281.1"/>
    </source>
</evidence>
<dbReference type="PANTHER" id="PTHR33050">
    <property type="entry name" value="REVERSE TRANSCRIPTASE DOMAIN-CONTAINING PROTEIN"/>
    <property type="match status" value="1"/>
</dbReference>
<accession>A0A060S536</accession>
<dbReference type="OMA" id="DANEMGP"/>
<dbReference type="Proteomes" id="UP000029665">
    <property type="component" value="Unassembled WGS sequence"/>
</dbReference>
<dbReference type="HOGENOM" id="CLU_066701_0_0_1"/>
<dbReference type="EMBL" id="CCBP010000034">
    <property type="protein sequence ID" value="CDO69281.1"/>
    <property type="molecule type" value="Genomic_DNA"/>
</dbReference>
<dbReference type="InterPro" id="IPR043502">
    <property type="entry name" value="DNA/RNA_pol_sf"/>
</dbReference>
<reference evidence="1" key="1">
    <citation type="submission" date="2014-01" db="EMBL/GenBank/DDBJ databases">
        <title>The genome of the white-rot fungus Pycnoporus cinnabarinus: a basidiomycete model with a versatile arsenal for lignocellulosic biomass breakdown.</title>
        <authorList>
            <person name="Levasseur A."/>
            <person name="Lomascolo A."/>
            <person name="Ruiz-Duenas F.J."/>
            <person name="Uzan E."/>
            <person name="Piumi F."/>
            <person name="Kues U."/>
            <person name="Ram A.F.J."/>
            <person name="Murat C."/>
            <person name="Haon M."/>
            <person name="Benoit I."/>
            <person name="Arfi Y."/>
            <person name="Chevret D."/>
            <person name="Drula E."/>
            <person name="Kwon M.J."/>
            <person name="Gouret P."/>
            <person name="Lesage-Meessen L."/>
            <person name="Lombard V."/>
            <person name="Mariette J."/>
            <person name="Noirot C."/>
            <person name="Park J."/>
            <person name="Patyshakuliyeva A."/>
            <person name="Wieneger R.A.B."/>
            <person name="Wosten H.A.B."/>
            <person name="Martin F."/>
            <person name="Coutinho P.M."/>
            <person name="de Vries R."/>
            <person name="Martinez A.T."/>
            <person name="Klopp C."/>
            <person name="Pontarotti P."/>
            <person name="Henrissat B."/>
            <person name="Record E."/>
        </authorList>
    </citation>
    <scope>NUCLEOTIDE SEQUENCE [LARGE SCALE GENOMIC DNA]</scope>
    <source>
        <strain evidence="1">BRFM137</strain>
    </source>
</reference>
<keyword evidence="2" id="KW-1185">Reference proteome</keyword>
<dbReference type="AlphaFoldDB" id="A0A060S536"/>
<dbReference type="InterPro" id="IPR052055">
    <property type="entry name" value="Hepadnavirus_pol/RT"/>
</dbReference>
<dbReference type="PANTHER" id="PTHR33050:SF7">
    <property type="entry name" value="RIBONUCLEASE H"/>
    <property type="match status" value="1"/>
</dbReference>
<protein>
    <submittedName>
        <fullName evidence="1">Uncharacterized protein</fullName>
    </submittedName>
</protein>
<dbReference type="STRING" id="5643.A0A060S536"/>
<sequence length="392" mass="45078">MATLDVDSAFRRIPIHPAHKQYLVIQQHEGEFFIDHVCPFGVRSGPGLQGAPMDATVDLLDARGWGPNKKWVDDLSNFRKPCGYDVARKEWTYGHSVDDIFELGERLGIPWHNVKWRPHDFEGTYLGFAWNISDKTVSLPERKRTKYLTRVEDALDLVAKSAKRMSRETAQKLSGTLSHCTFVYPRGRTYLSGLFAFVASFTSEHIPRYPPKSVISDLKWWHDLLQRDSDRRVLVPKGTPQDADVWVDASSTWGIGIVVGKEWDAWRWKGPREAWHKNGRDIGWVEMIALEMAVRRLVELGWENADLLVRSDNEGVIKAFKRGRSRNWQVNLAIRRTELLCMEKNIKILPIYVNTKDNRADPVSRGIPGPDITRFWSSFEIPQEVSEFTAHA</sequence>
<dbReference type="SUPFAM" id="SSF56672">
    <property type="entry name" value="DNA/RNA polymerases"/>
    <property type="match status" value="1"/>
</dbReference>
<organism evidence="1 2">
    <name type="scientific">Pycnoporus cinnabarinus</name>
    <name type="common">Cinnabar-red polypore</name>
    <name type="synonym">Trametes cinnabarina</name>
    <dbReference type="NCBI Taxonomy" id="5643"/>
    <lineage>
        <taxon>Eukaryota</taxon>
        <taxon>Fungi</taxon>
        <taxon>Dikarya</taxon>
        <taxon>Basidiomycota</taxon>
        <taxon>Agaricomycotina</taxon>
        <taxon>Agaricomycetes</taxon>
        <taxon>Polyporales</taxon>
        <taxon>Polyporaceae</taxon>
        <taxon>Trametes</taxon>
    </lineage>
</organism>